<protein>
    <submittedName>
        <fullName evidence="1">Uncharacterized protein</fullName>
    </submittedName>
</protein>
<dbReference type="EMBL" id="FOQE01000012">
    <property type="protein sequence ID" value="SFH68757.1"/>
    <property type="molecule type" value="Genomic_DNA"/>
</dbReference>
<keyword evidence="2" id="KW-1185">Reference proteome</keyword>
<evidence type="ECO:0000313" key="1">
    <source>
        <dbReference type="EMBL" id="SFH68757.1"/>
    </source>
</evidence>
<sequence>MEPTFYWWKPRKKHTRPPSNWVASVYGIVATEEYLEPDEIDRLDYIYLGYMTREEMLELTGVGCR</sequence>
<organism evidence="1 2">
    <name type="scientific">Pisciglobus halotolerans</name>
    <dbReference type="NCBI Taxonomy" id="745365"/>
    <lineage>
        <taxon>Bacteria</taxon>
        <taxon>Bacillati</taxon>
        <taxon>Bacillota</taxon>
        <taxon>Bacilli</taxon>
        <taxon>Lactobacillales</taxon>
        <taxon>Carnobacteriaceae</taxon>
    </lineage>
</organism>
<evidence type="ECO:0000313" key="2">
    <source>
        <dbReference type="Proteomes" id="UP000198668"/>
    </source>
</evidence>
<accession>A0A1I3C2H3</accession>
<reference evidence="1 2" key="1">
    <citation type="submission" date="2016-10" db="EMBL/GenBank/DDBJ databases">
        <authorList>
            <person name="de Groot N.N."/>
        </authorList>
    </citation>
    <scope>NUCLEOTIDE SEQUENCE [LARGE SCALE GENOMIC DNA]</scope>
    <source>
        <strain evidence="1 2">DSM 27630</strain>
    </source>
</reference>
<gene>
    <name evidence="1" type="ORF">SAMN04489868_11250</name>
</gene>
<dbReference type="Proteomes" id="UP000198668">
    <property type="component" value="Unassembled WGS sequence"/>
</dbReference>
<dbReference type="AlphaFoldDB" id="A0A1I3C2H3"/>
<proteinExistence type="predicted"/>
<name>A0A1I3C2H3_9LACT</name>